<evidence type="ECO:0000256" key="5">
    <source>
        <dbReference type="RuleBase" id="RU369052"/>
    </source>
</evidence>
<dbReference type="PANTHER" id="PTHR33543:SF33">
    <property type="entry name" value="METALLOTHIONEIN-LIKE PROTEIN 2B"/>
    <property type="match status" value="1"/>
</dbReference>
<evidence type="ECO:0000313" key="7">
    <source>
        <dbReference type="Proteomes" id="UP001386955"/>
    </source>
</evidence>
<dbReference type="GO" id="GO:0046872">
    <property type="term" value="F:metal ion binding"/>
    <property type="evidence" value="ECO:0007669"/>
    <property type="project" value="UniProtKB-UniRule"/>
</dbReference>
<dbReference type="InterPro" id="IPR000347">
    <property type="entry name" value="Metalthion_15p"/>
</dbReference>
<evidence type="ECO:0000256" key="4">
    <source>
        <dbReference type="ARBA" id="ARBA00022851"/>
    </source>
</evidence>
<proteinExistence type="inferred from homology"/>
<gene>
    <name evidence="6" type="ORF">VNO78_15848</name>
</gene>
<dbReference type="EMBL" id="JAYMYS010000004">
    <property type="protein sequence ID" value="KAK7395297.1"/>
    <property type="molecule type" value="Genomic_DNA"/>
</dbReference>
<name>A0AAN9SL50_PSOTE</name>
<evidence type="ECO:0000256" key="3">
    <source>
        <dbReference type="ARBA" id="ARBA00022723"/>
    </source>
</evidence>
<comment type="caution">
    <text evidence="6">The sequence shown here is derived from an EMBL/GenBank/DDBJ whole genome shotgun (WGS) entry which is preliminary data.</text>
</comment>
<dbReference type="Proteomes" id="UP001386955">
    <property type="component" value="Unassembled WGS sequence"/>
</dbReference>
<accession>A0AAN9SL50</accession>
<protein>
    <recommendedName>
        <fullName evidence="5">Metallothionein-like protein</fullName>
    </recommendedName>
</protein>
<evidence type="ECO:0000256" key="2">
    <source>
        <dbReference type="ARBA" id="ARBA00005802"/>
    </source>
</evidence>
<dbReference type="AlphaFoldDB" id="A0AAN9SL50"/>
<keyword evidence="4 5" id="KW-0480">Metal-thiolate cluster</keyword>
<comment type="similarity">
    <text evidence="2 5">Belongs to the metallothionein superfamily. Type 15 family.</text>
</comment>
<sequence length="130" mass="14078">MTRVRWKPRTLSPPPLYKLRLQTRSSVCYCCRDSFLSSYLFLLCVFFSHLKMSCCGGNCGCGSACKCGSGCGGCKMYPDLSYTEQTTTETLVMGVAPVKAQFEGPEMGVPAENDGCKCGANCTCNPCTCK</sequence>
<dbReference type="PANTHER" id="PTHR33543">
    <property type="entry name" value="METALLOTHIONEIN-LIKE PROTEIN 2A"/>
    <property type="match status" value="1"/>
</dbReference>
<reference evidence="6 7" key="1">
    <citation type="submission" date="2024-01" db="EMBL/GenBank/DDBJ databases">
        <title>The genomes of 5 underutilized Papilionoideae crops provide insights into root nodulation and disease resistanc.</title>
        <authorList>
            <person name="Jiang F."/>
        </authorList>
    </citation>
    <scope>NUCLEOTIDE SEQUENCE [LARGE SCALE GENOMIC DNA]</scope>
    <source>
        <strain evidence="6">DUOXIRENSHENG_FW03</strain>
        <tissue evidence="6">Leaves</tissue>
    </source>
</reference>
<organism evidence="6 7">
    <name type="scientific">Psophocarpus tetragonolobus</name>
    <name type="common">Winged bean</name>
    <name type="synonym">Dolichos tetragonolobus</name>
    <dbReference type="NCBI Taxonomy" id="3891"/>
    <lineage>
        <taxon>Eukaryota</taxon>
        <taxon>Viridiplantae</taxon>
        <taxon>Streptophyta</taxon>
        <taxon>Embryophyta</taxon>
        <taxon>Tracheophyta</taxon>
        <taxon>Spermatophyta</taxon>
        <taxon>Magnoliopsida</taxon>
        <taxon>eudicotyledons</taxon>
        <taxon>Gunneridae</taxon>
        <taxon>Pentapetalae</taxon>
        <taxon>rosids</taxon>
        <taxon>fabids</taxon>
        <taxon>Fabales</taxon>
        <taxon>Fabaceae</taxon>
        <taxon>Papilionoideae</taxon>
        <taxon>50 kb inversion clade</taxon>
        <taxon>NPAAA clade</taxon>
        <taxon>indigoferoid/millettioid clade</taxon>
        <taxon>Phaseoleae</taxon>
        <taxon>Psophocarpus</taxon>
    </lineage>
</organism>
<keyword evidence="7" id="KW-1185">Reference proteome</keyword>
<comment type="function">
    <text evidence="1 5">Metallothioneins have a high content of cysteine residues that bind various heavy metals.</text>
</comment>
<evidence type="ECO:0000256" key="1">
    <source>
        <dbReference type="ARBA" id="ARBA00002568"/>
    </source>
</evidence>
<evidence type="ECO:0000313" key="6">
    <source>
        <dbReference type="EMBL" id="KAK7395297.1"/>
    </source>
</evidence>
<dbReference type="Pfam" id="PF01439">
    <property type="entry name" value="Metallothio_2"/>
    <property type="match status" value="1"/>
</dbReference>
<keyword evidence="3 5" id="KW-0479">Metal-binding</keyword>